<comment type="caution">
    <text evidence="1">The sequence shown here is derived from an EMBL/GenBank/DDBJ whole genome shotgun (WGS) entry which is preliminary data.</text>
</comment>
<dbReference type="AlphaFoldDB" id="A0AAD5V8S3"/>
<accession>A0AAD5V8S3</accession>
<evidence type="ECO:0000313" key="2">
    <source>
        <dbReference type="Proteomes" id="UP001212997"/>
    </source>
</evidence>
<protein>
    <recommendedName>
        <fullName evidence="3">F-box domain-containing protein</fullName>
    </recommendedName>
</protein>
<gene>
    <name evidence="1" type="ORF">NLI96_g2449</name>
</gene>
<dbReference type="EMBL" id="JANAWD010000055">
    <property type="protein sequence ID" value="KAJ3489001.1"/>
    <property type="molecule type" value="Genomic_DNA"/>
</dbReference>
<keyword evidence="2" id="KW-1185">Reference proteome</keyword>
<organism evidence="1 2">
    <name type="scientific">Meripilus lineatus</name>
    <dbReference type="NCBI Taxonomy" id="2056292"/>
    <lineage>
        <taxon>Eukaryota</taxon>
        <taxon>Fungi</taxon>
        <taxon>Dikarya</taxon>
        <taxon>Basidiomycota</taxon>
        <taxon>Agaricomycotina</taxon>
        <taxon>Agaricomycetes</taxon>
        <taxon>Polyporales</taxon>
        <taxon>Meripilaceae</taxon>
        <taxon>Meripilus</taxon>
    </lineage>
</organism>
<evidence type="ECO:0000313" key="1">
    <source>
        <dbReference type="EMBL" id="KAJ3489001.1"/>
    </source>
</evidence>
<reference evidence="1" key="1">
    <citation type="submission" date="2022-07" db="EMBL/GenBank/DDBJ databases">
        <title>Genome Sequence of Physisporinus lineatus.</title>
        <authorList>
            <person name="Buettner E."/>
        </authorList>
    </citation>
    <scope>NUCLEOTIDE SEQUENCE</scope>
    <source>
        <strain evidence="1">VT162</strain>
    </source>
</reference>
<evidence type="ECO:0008006" key="3">
    <source>
        <dbReference type="Google" id="ProtNLM"/>
    </source>
</evidence>
<name>A0AAD5V8S3_9APHY</name>
<dbReference type="Proteomes" id="UP001212997">
    <property type="component" value="Unassembled WGS sequence"/>
</dbReference>
<proteinExistence type="predicted"/>
<sequence>MSRESDSPLLLWSGDGGVEIQRNLPVNAISKVACLSDDVLAMIFQEYIHMGNSPDMLQHPRRWLNIMHVCHDWRVVVLHLAVLWSNFTVGELDVTREFLSRSKSAPLTIKVHPNAKLEPIREIFNSFARIRDIELGISRRDYLALESHFPEEAPILRRIVLQYQGPLGLRTGIPLQTYLDLSSRSFPGVFRRCSLPSLTNLFVEGYVPEWQHHIFASTLTSLTVHSIPKHRDGLRNMLGALNKMKDLRLLDVSFDCHPLDLLTRRPHSAGQVSLPKLEHLALRDSTESCICLLEALIFPPTVTILVTVTEQRPASSLPLLSAATFNKLSVVGAPQIASVALLAHPYWEPDDMTHLVFWDKVLDTKDIQTNPMKPLFHLQIVDMRDPVEVLKMGVSLGPLSDTQVLYIGASIDFDDDPWEPIKASMPNVHTLHTLQLDLLALEKLLKRGILHKSKRTSQTRPFFPMLDTLVLERGDFNYSVDGCLEAGLSARKLSGRPIRVLKLVDCSDLDEQKVDKLRGLVDEVIWDGKIRWSHVELMPSFDPPTYYTSEEEYLEHESDDHDSEFGHVDFVQDDSEDPEAIVFECGFGRLT</sequence>